<keyword evidence="20" id="KW-1185">Reference proteome</keyword>
<evidence type="ECO:0000256" key="8">
    <source>
        <dbReference type="ARBA" id="ARBA00022670"/>
    </source>
</evidence>
<dbReference type="PROSITE" id="PS50802">
    <property type="entry name" value="OTU"/>
    <property type="match status" value="1"/>
</dbReference>
<dbReference type="InterPro" id="IPR051346">
    <property type="entry name" value="OTU_Deubiquitinase"/>
</dbReference>
<comment type="subcellular location">
    <subcellularLocation>
        <location evidence="3">Cytoplasm</location>
    </subcellularLocation>
    <subcellularLocation>
        <location evidence="2">Nucleus</location>
    </subcellularLocation>
</comment>
<protein>
    <recommendedName>
        <fullName evidence="5">ubiquitinyl hydrolase 1</fullName>
        <ecNumber evidence="5">3.4.19.12</ecNumber>
    </recommendedName>
</protein>
<dbReference type="InterPro" id="IPR002653">
    <property type="entry name" value="Znf_A20"/>
</dbReference>
<evidence type="ECO:0000256" key="14">
    <source>
        <dbReference type="ARBA" id="ARBA00022833"/>
    </source>
</evidence>
<keyword evidence="12" id="KW-0378">Hydrolase</keyword>
<dbReference type="GO" id="GO:0016477">
    <property type="term" value="P:cell migration"/>
    <property type="evidence" value="ECO:0007669"/>
    <property type="project" value="TreeGrafter"/>
</dbReference>
<evidence type="ECO:0000256" key="2">
    <source>
        <dbReference type="ARBA" id="ARBA00004123"/>
    </source>
</evidence>
<feature type="domain" description="OTU" evidence="17">
    <location>
        <begin position="94"/>
        <end position="263"/>
    </location>
</feature>
<keyword evidence="8" id="KW-0645">Protease</keyword>
<dbReference type="Pfam" id="PF01754">
    <property type="entry name" value="zf-A20"/>
    <property type="match status" value="1"/>
</dbReference>
<reference evidence="19" key="1">
    <citation type="journal article" date="2021" name="Genome Biol. Evol.">
        <title>A High-Quality Reference Genome for a Parasitic Bivalve with Doubly Uniparental Inheritance (Bivalvia: Unionida).</title>
        <authorList>
            <person name="Smith C.H."/>
        </authorList>
    </citation>
    <scope>NUCLEOTIDE SEQUENCE</scope>
    <source>
        <strain evidence="19">CHS0354</strain>
    </source>
</reference>
<comment type="caution">
    <text evidence="19">The sequence shown here is derived from an EMBL/GenBank/DDBJ whole genome shotgun (WGS) entry which is preliminary data.</text>
</comment>
<keyword evidence="7" id="KW-0597">Phosphoprotein</keyword>
<evidence type="ECO:0000259" key="18">
    <source>
        <dbReference type="PROSITE" id="PS51036"/>
    </source>
</evidence>
<dbReference type="GO" id="GO:0005737">
    <property type="term" value="C:cytoplasm"/>
    <property type="evidence" value="ECO:0007669"/>
    <property type="project" value="UniProtKB-SubCell"/>
</dbReference>
<dbReference type="PANTHER" id="PTHR13367:SF3">
    <property type="entry name" value="TUMOR NECROSIS FACTOR ALPHA-INDUCED PROTEIN 3"/>
    <property type="match status" value="1"/>
</dbReference>
<gene>
    <name evidence="19" type="ORF">CHS0354_017970</name>
</gene>
<dbReference type="GO" id="GO:0030177">
    <property type="term" value="P:positive regulation of Wnt signaling pathway"/>
    <property type="evidence" value="ECO:0007669"/>
    <property type="project" value="TreeGrafter"/>
</dbReference>
<keyword evidence="11" id="KW-0833">Ubl conjugation pathway</keyword>
<keyword evidence="9" id="KW-0479">Metal-binding</keyword>
<feature type="domain" description="A20-type" evidence="18">
    <location>
        <begin position="488"/>
        <end position="523"/>
    </location>
</feature>
<keyword evidence="15" id="KW-0539">Nucleus</keyword>
<dbReference type="GO" id="GO:0035523">
    <property type="term" value="P:protein K29-linked deubiquitination"/>
    <property type="evidence" value="ECO:0007669"/>
    <property type="project" value="TreeGrafter"/>
</dbReference>
<evidence type="ECO:0000256" key="6">
    <source>
        <dbReference type="ARBA" id="ARBA00022490"/>
    </source>
</evidence>
<dbReference type="PANTHER" id="PTHR13367">
    <property type="entry name" value="UBIQUITIN THIOESTERASE"/>
    <property type="match status" value="1"/>
</dbReference>
<comment type="catalytic activity">
    <reaction evidence="1">
        <text>Thiol-dependent hydrolysis of ester, thioester, amide, peptide and isopeptide bonds formed by the C-terminal Gly of ubiquitin (a 76-residue protein attached to proteins as an intracellular targeting signal).</text>
        <dbReference type="EC" id="3.4.19.12"/>
    </reaction>
</comment>
<dbReference type="GO" id="GO:0070530">
    <property type="term" value="F:K63-linked polyubiquitin modification-dependent protein binding"/>
    <property type="evidence" value="ECO:0007669"/>
    <property type="project" value="TreeGrafter"/>
</dbReference>
<reference evidence="19" key="2">
    <citation type="journal article" date="2021" name="Genome Biol. Evol.">
        <title>Developing a high-quality reference genome for a parasitic bivalve with doubly uniparental inheritance (Bivalvia: Unionida).</title>
        <authorList>
            <person name="Smith C.H."/>
        </authorList>
    </citation>
    <scope>NUCLEOTIDE SEQUENCE</scope>
    <source>
        <strain evidence="19">CHS0354</strain>
        <tissue evidence="19">Mantle</tissue>
    </source>
</reference>
<evidence type="ECO:0000256" key="11">
    <source>
        <dbReference type="ARBA" id="ARBA00022786"/>
    </source>
</evidence>
<dbReference type="Gene3D" id="4.10.240.30">
    <property type="match status" value="4"/>
</dbReference>
<evidence type="ECO:0000256" key="9">
    <source>
        <dbReference type="ARBA" id="ARBA00022723"/>
    </source>
</evidence>
<dbReference type="EC" id="3.4.19.12" evidence="5"/>
<feature type="domain" description="A20-type" evidence="18">
    <location>
        <begin position="419"/>
        <end position="454"/>
    </location>
</feature>
<sequence length="1231" mass="137825">MSRPGFVSKIEHANENKEKTLRQKIEKDVDYSRVDKQQPFILQTFAAFQSSLINLHDYPDDFRNYFEESFLDMDLLQDLERSKVINWCRTVKRLYPLKTTGDGNCLLHAVSLALWNIEDTGQFLRRLVYCTLSTDPTGAFKRRWQFYQRSNQEGEANFRLNTSEFSVEWESVVKAAADIEQQQGEVLPFATLESFHLHVLSNILRRPIIVLADKRARNIFGQSLQESNIGGIYLPLETVPAECVKTPVIVGYNMNHFAPLVTQDGDSSSRMDVVPLVTYELEMMMVHYLLPGEEQEVVRLLENYLQMTETVLTETDSIRPILSVRLEKRKLPEDLNLMEDLRQDCEKKFRQWLDQEYGSENPFVQSTPAITPKQNILEPRKLPELQGSNRGPSLAKIMMPVPVIQTPIPPQIDQPVAGQSNRKKCLTTGCMMYGSQEMYNLCSKCFRDYTLTYHSQEQAMRRLNDAIGVEPSAPMPTIPPRDSYIDLSIVPEKCKTENCDFQCSQATFPYCHECYEEIQKYKATQTKSTPIENVHHSIQETTAGWLDNQQQAIIKKPRSGVNNYQVGAITQQINAAQTATVPNELTRPAYRMASSQEPVYMSMLEKMCPTDGCRNHVSRNTEPFCHECHKKEQNSQRLGQPAQALLGQNFNTKLAGSATGVVPNAGWLDYEQQAVINKPHMDINTCQVGLNAQQINIAQAVTVQNEPSRRTYKTASSQEVFISMKDEMCPTKGCRNHVSRNTEPLCHECYNKNQGTSKLDQRAQAVTKLAGSSSGVESGLRGLRMETSQSEIREPVQFVLPSTASGGISPGLVNLATGQVAPPDYPKTHKCKAEDCSGYAVPGNNGHCESCYYKSLFGEGNLRKEEDNNEAFNILSGSSGSEVLHMNANQIMNISEEKPSAAKTQGFNFVGMNLPGNFPAPAMNPTSRSFESPPTGKKITATTGANSYPRKNVEKYLCATPGCQGIRQNNKLDLCYQCYTKASTRWEARSDLDNEETAIPGPNSAADLSCPGVVLTNEEEKRMNPVVTSSKQKVACAGKTCGKLIYPPKKLCDECQEILEYAHASKSKQDFRLGRQNVTAPIRSNPAPQQPRPHTAPVVAKCSVRDCDRYGDPATGNMCTAHFENTQRSKTTTGQLNVPTVLQWNVRQQQIHPVTQRMSNPVSEVTYSTSANVQPFLHRSGAQEDNFTAALTNLERSQKSKSKCIIQGCLNFGSSQKQGLCNKCFLTRLGQ</sequence>
<evidence type="ECO:0000256" key="15">
    <source>
        <dbReference type="ARBA" id="ARBA00023242"/>
    </source>
</evidence>
<keyword evidence="10" id="KW-0863">Zinc-finger</keyword>
<proteinExistence type="inferred from homology"/>
<dbReference type="Pfam" id="PF02338">
    <property type="entry name" value="OTU"/>
    <property type="match status" value="1"/>
</dbReference>
<dbReference type="GO" id="GO:0007010">
    <property type="term" value="P:cytoskeleton organization"/>
    <property type="evidence" value="ECO:0007669"/>
    <property type="project" value="TreeGrafter"/>
</dbReference>
<name>A0AAE0RW46_9BIVA</name>
<dbReference type="AlphaFoldDB" id="A0AAE0RW46"/>
<keyword evidence="14" id="KW-0862">Zinc</keyword>
<dbReference type="EMBL" id="JAEAOA010001107">
    <property type="protein sequence ID" value="KAK3580689.1"/>
    <property type="molecule type" value="Genomic_DNA"/>
</dbReference>
<dbReference type="Proteomes" id="UP001195483">
    <property type="component" value="Unassembled WGS sequence"/>
</dbReference>
<evidence type="ECO:0000259" key="17">
    <source>
        <dbReference type="PROSITE" id="PS50802"/>
    </source>
</evidence>
<dbReference type="GO" id="GO:0071947">
    <property type="term" value="P:protein deubiquitination involved in ubiquitin-dependent protein catabolic process"/>
    <property type="evidence" value="ECO:0007669"/>
    <property type="project" value="TreeGrafter"/>
</dbReference>
<dbReference type="PROSITE" id="PS51036">
    <property type="entry name" value="ZF_A20"/>
    <property type="match status" value="3"/>
</dbReference>
<evidence type="ECO:0000256" key="13">
    <source>
        <dbReference type="ARBA" id="ARBA00022807"/>
    </source>
</evidence>
<dbReference type="GO" id="GO:0005634">
    <property type="term" value="C:nucleus"/>
    <property type="evidence" value="ECO:0007669"/>
    <property type="project" value="UniProtKB-SubCell"/>
</dbReference>
<evidence type="ECO:0000256" key="5">
    <source>
        <dbReference type="ARBA" id="ARBA00012759"/>
    </source>
</evidence>
<dbReference type="GO" id="GO:0004843">
    <property type="term" value="F:cysteine-type deubiquitinase activity"/>
    <property type="evidence" value="ECO:0007669"/>
    <property type="project" value="UniProtKB-EC"/>
</dbReference>
<dbReference type="GO" id="GO:0003677">
    <property type="term" value="F:DNA binding"/>
    <property type="evidence" value="ECO:0007669"/>
    <property type="project" value="InterPro"/>
</dbReference>
<evidence type="ECO:0000256" key="4">
    <source>
        <dbReference type="ARBA" id="ARBA00005865"/>
    </source>
</evidence>
<feature type="domain" description="A20-type" evidence="18">
    <location>
        <begin position="1198"/>
        <end position="1231"/>
    </location>
</feature>
<evidence type="ECO:0000256" key="16">
    <source>
        <dbReference type="SAM" id="MobiDB-lite"/>
    </source>
</evidence>
<dbReference type="InterPro" id="IPR003323">
    <property type="entry name" value="OTU_dom"/>
</dbReference>
<evidence type="ECO:0000256" key="7">
    <source>
        <dbReference type="ARBA" id="ARBA00022553"/>
    </source>
</evidence>
<reference evidence="19" key="3">
    <citation type="submission" date="2023-05" db="EMBL/GenBank/DDBJ databases">
        <authorList>
            <person name="Smith C.H."/>
        </authorList>
    </citation>
    <scope>NUCLEOTIDE SEQUENCE</scope>
    <source>
        <strain evidence="19">CHS0354</strain>
        <tissue evidence="19">Mantle</tissue>
    </source>
</reference>
<evidence type="ECO:0000256" key="3">
    <source>
        <dbReference type="ARBA" id="ARBA00004496"/>
    </source>
</evidence>
<evidence type="ECO:0000256" key="1">
    <source>
        <dbReference type="ARBA" id="ARBA00000707"/>
    </source>
</evidence>
<accession>A0AAE0RW46</accession>
<dbReference type="GO" id="GO:0008270">
    <property type="term" value="F:zinc ion binding"/>
    <property type="evidence" value="ECO:0007669"/>
    <property type="project" value="UniProtKB-KW"/>
</dbReference>
<keyword evidence="6" id="KW-0963">Cytoplasm</keyword>
<evidence type="ECO:0000256" key="12">
    <source>
        <dbReference type="ARBA" id="ARBA00022801"/>
    </source>
</evidence>
<evidence type="ECO:0000313" key="20">
    <source>
        <dbReference type="Proteomes" id="UP001195483"/>
    </source>
</evidence>
<organism evidence="19 20">
    <name type="scientific">Potamilus streckersoni</name>
    <dbReference type="NCBI Taxonomy" id="2493646"/>
    <lineage>
        <taxon>Eukaryota</taxon>
        <taxon>Metazoa</taxon>
        <taxon>Spiralia</taxon>
        <taxon>Lophotrochozoa</taxon>
        <taxon>Mollusca</taxon>
        <taxon>Bivalvia</taxon>
        <taxon>Autobranchia</taxon>
        <taxon>Heteroconchia</taxon>
        <taxon>Palaeoheterodonta</taxon>
        <taxon>Unionida</taxon>
        <taxon>Unionoidea</taxon>
        <taxon>Unionidae</taxon>
        <taxon>Ambleminae</taxon>
        <taxon>Lampsilini</taxon>
        <taxon>Potamilus</taxon>
    </lineage>
</organism>
<dbReference type="GO" id="GO:1990168">
    <property type="term" value="P:protein K33-linked deubiquitination"/>
    <property type="evidence" value="ECO:0007669"/>
    <property type="project" value="TreeGrafter"/>
</dbReference>
<keyword evidence="13" id="KW-0788">Thiol protease</keyword>
<evidence type="ECO:0000256" key="10">
    <source>
        <dbReference type="ARBA" id="ARBA00022771"/>
    </source>
</evidence>
<evidence type="ECO:0000313" key="19">
    <source>
        <dbReference type="EMBL" id="KAK3580689.1"/>
    </source>
</evidence>
<feature type="region of interest" description="Disordered" evidence="16">
    <location>
        <begin position="925"/>
        <end position="945"/>
    </location>
</feature>
<comment type="similarity">
    <text evidence="4">Belongs to the peptidase C64 family.</text>
</comment>
<dbReference type="SMART" id="SM00259">
    <property type="entry name" value="ZnF_A20"/>
    <property type="match status" value="8"/>
</dbReference>
<dbReference type="Gene3D" id="1.20.5.4770">
    <property type="match status" value="1"/>
</dbReference>